<dbReference type="GO" id="GO:0006261">
    <property type="term" value="P:DNA-templated DNA replication"/>
    <property type="evidence" value="ECO:0007669"/>
    <property type="project" value="TreeGrafter"/>
</dbReference>
<proteinExistence type="predicted"/>
<dbReference type="Proteomes" id="UP000261540">
    <property type="component" value="Unplaced"/>
</dbReference>
<dbReference type="GO" id="GO:0043625">
    <property type="term" value="C:delta DNA polymerase complex"/>
    <property type="evidence" value="ECO:0007669"/>
    <property type="project" value="TreeGrafter"/>
</dbReference>
<name>A0A3B3T190_9TELE</name>
<reference evidence="2" key="2">
    <citation type="submission" date="2025-09" db="UniProtKB">
        <authorList>
            <consortium name="Ensembl"/>
        </authorList>
    </citation>
    <scope>IDENTIFICATION</scope>
</reference>
<organism evidence="2 3">
    <name type="scientific">Paramormyrops kingsleyae</name>
    <dbReference type="NCBI Taxonomy" id="1676925"/>
    <lineage>
        <taxon>Eukaryota</taxon>
        <taxon>Metazoa</taxon>
        <taxon>Chordata</taxon>
        <taxon>Craniata</taxon>
        <taxon>Vertebrata</taxon>
        <taxon>Euteleostomi</taxon>
        <taxon>Actinopterygii</taxon>
        <taxon>Neopterygii</taxon>
        <taxon>Teleostei</taxon>
        <taxon>Osteoglossocephala</taxon>
        <taxon>Osteoglossomorpha</taxon>
        <taxon>Osteoglossiformes</taxon>
        <taxon>Mormyridae</taxon>
        <taxon>Paramormyrops</taxon>
    </lineage>
</organism>
<dbReference type="InterPro" id="IPR007218">
    <property type="entry name" value="DNA_pol_delta_4"/>
</dbReference>
<sequence>MNIIPSVSVFLSTAMSPKRRLITDSFKVVKRTRTSDKRGKSPVPEQEAEPDPLTPREKDLLQLRKFDLDWRYGPCTGISRIQRWERAQLHGLTPPADVRELLLKGDDDPDYSHCLWRDYPL</sequence>
<evidence type="ECO:0000313" key="2">
    <source>
        <dbReference type="Ensembl" id="ENSPKIP00000036832.1"/>
    </source>
</evidence>
<protein>
    <submittedName>
        <fullName evidence="2">DNA polymerase delta 4, accessory subunit</fullName>
    </submittedName>
</protein>
<feature type="region of interest" description="Disordered" evidence="1">
    <location>
        <begin position="30"/>
        <end position="56"/>
    </location>
</feature>
<dbReference type="AlphaFoldDB" id="A0A3B3T190"/>
<dbReference type="Pfam" id="PF04081">
    <property type="entry name" value="DNA_pol_delta_4"/>
    <property type="match status" value="1"/>
</dbReference>
<reference evidence="2" key="1">
    <citation type="submission" date="2025-08" db="UniProtKB">
        <authorList>
            <consortium name="Ensembl"/>
        </authorList>
    </citation>
    <scope>IDENTIFICATION</scope>
</reference>
<accession>A0A3B3T190</accession>
<dbReference type="STRING" id="1676925.ENSPKIP00000036832"/>
<dbReference type="GeneTree" id="ENSGT00390000005096"/>
<dbReference type="PANTHER" id="PTHR14303">
    <property type="entry name" value="DNA POLYMERASE DELTA SUBUNIT 4"/>
    <property type="match status" value="1"/>
</dbReference>
<keyword evidence="3" id="KW-1185">Reference proteome</keyword>
<evidence type="ECO:0000313" key="3">
    <source>
        <dbReference type="Proteomes" id="UP000261540"/>
    </source>
</evidence>
<dbReference type="GO" id="GO:0003887">
    <property type="term" value="F:DNA-directed DNA polymerase activity"/>
    <property type="evidence" value="ECO:0007669"/>
    <property type="project" value="TreeGrafter"/>
</dbReference>
<evidence type="ECO:0000256" key="1">
    <source>
        <dbReference type="SAM" id="MobiDB-lite"/>
    </source>
</evidence>
<dbReference type="PANTHER" id="PTHR14303:SF0">
    <property type="entry name" value="DNA POLYMERASE DELTA SUBUNIT 4"/>
    <property type="match status" value="1"/>
</dbReference>
<dbReference type="Ensembl" id="ENSPKIT00000017786.1">
    <property type="protein sequence ID" value="ENSPKIP00000036832.1"/>
    <property type="gene ID" value="ENSPKIG00000015257.1"/>
</dbReference>
<dbReference type="GO" id="GO:0000731">
    <property type="term" value="P:DNA synthesis involved in DNA repair"/>
    <property type="evidence" value="ECO:0007669"/>
    <property type="project" value="InterPro"/>
</dbReference>